<dbReference type="InterPro" id="IPR036388">
    <property type="entry name" value="WH-like_DNA-bd_sf"/>
</dbReference>
<feature type="domain" description="Fork-head" evidence="8">
    <location>
        <begin position="69"/>
        <end position="159"/>
    </location>
</feature>
<feature type="DNA-binding region" description="Fork-head" evidence="5">
    <location>
        <begin position="69"/>
        <end position="159"/>
    </location>
</feature>
<dbReference type="InterPro" id="IPR045912">
    <property type="entry name" value="FOXJ2/3-like"/>
</dbReference>
<protein>
    <recommendedName>
        <fullName evidence="8">Fork-head domain-containing protein</fullName>
    </recommendedName>
</protein>
<dbReference type="Gene3D" id="1.10.10.10">
    <property type="entry name" value="Winged helix-like DNA-binding domain superfamily/Winged helix DNA-binding domain"/>
    <property type="match status" value="1"/>
</dbReference>
<evidence type="ECO:0000259" key="8">
    <source>
        <dbReference type="PROSITE" id="PS50039"/>
    </source>
</evidence>
<feature type="region of interest" description="Disordered" evidence="7">
    <location>
        <begin position="138"/>
        <end position="243"/>
    </location>
</feature>
<reference evidence="9 10" key="1">
    <citation type="submission" date="2022-09" db="EMBL/GenBank/DDBJ databases">
        <authorList>
            <person name="Palmer J.M."/>
        </authorList>
    </citation>
    <scope>NUCLEOTIDE SEQUENCE [LARGE SCALE GENOMIC DNA]</scope>
    <source>
        <strain evidence="9 10">DSM 7382</strain>
    </source>
</reference>
<dbReference type="GO" id="GO:0000981">
    <property type="term" value="F:DNA-binding transcription factor activity, RNA polymerase II-specific"/>
    <property type="evidence" value="ECO:0007669"/>
    <property type="project" value="TreeGrafter"/>
</dbReference>
<evidence type="ECO:0000313" key="10">
    <source>
        <dbReference type="Proteomes" id="UP001385951"/>
    </source>
</evidence>
<evidence type="ECO:0000256" key="7">
    <source>
        <dbReference type="SAM" id="MobiDB-lite"/>
    </source>
</evidence>
<name>A0AAW0GWI8_9APHY</name>
<feature type="coiled-coil region" evidence="6">
    <location>
        <begin position="292"/>
        <end position="354"/>
    </location>
</feature>
<dbReference type="GO" id="GO:0005634">
    <property type="term" value="C:nucleus"/>
    <property type="evidence" value="ECO:0007669"/>
    <property type="project" value="UniProtKB-SubCell"/>
</dbReference>
<evidence type="ECO:0000313" key="9">
    <source>
        <dbReference type="EMBL" id="KAK7695028.1"/>
    </source>
</evidence>
<dbReference type="PRINTS" id="PR00053">
    <property type="entry name" value="FORKHEAD"/>
</dbReference>
<keyword evidence="6" id="KW-0175">Coiled coil</keyword>
<keyword evidence="4 5" id="KW-0539">Nucleus</keyword>
<evidence type="ECO:0000256" key="3">
    <source>
        <dbReference type="ARBA" id="ARBA00023163"/>
    </source>
</evidence>
<keyword evidence="2 5" id="KW-0238">DNA-binding</keyword>
<organism evidence="9 10">
    <name type="scientific">Cerrena zonata</name>
    <dbReference type="NCBI Taxonomy" id="2478898"/>
    <lineage>
        <taxon>Eukaryota</taxon>
        <taxon>Fungi</taxon>
        <taxon>Dikarya</taxon>
        <taxon>Basidiomycota</taxon>
        <taxon>Agaricomycotina</taxon>
        <taxon>Agaricomycetes</taxon>
        <taxon>Polyporales</taxon>
        <taxon>Cerrenaceae</taxon>
        <taxon>Cerrena</taxon>
    </lineage>
</organism>
<dbReference type="Pfam" id="PF00250">
    <property type="entry name" value="Forkhead"/>
    <property type="match status" value="1"/>
</dbReference>
<proteinExistence type="predicted"/>
<dbReference type="PANTHER" id="PTHR46078:SF2">
    <property type="entry name" value="FORK-HEAD DOMAIN-CONTAINING PROTEIN"/>
    <property type="match status" value="1"/>
</dbReference>
<dbReference type="InterPro" id="IPR036390">
    <property type="entry name" value="WH_DNA-bd_sf"/>
</dbReference>
<feature type="compositionally biased region" description="Acidic residues" evidence="7">
    <location>
        <begin position="230"/>
        <end position="239"/>
    </location>
</feature>
<evidence type="ECO:0000256" key="4">
    <source>
        <dbReference type="ARBA" id="ARBA00023242"/>
    </source>
</evidence>
<sequence length="368" mass="42122">MRETEDSQKSPISMRSRSSSPSLVDEPMETIEKIPPKESYYQSSVTIRPHEAHENCPDTLDCLPDTNGRPQHTLPVILRCAILGSPKKKLTIREIYAAMEKKYPYYSSAGPAWKQSVRHHLSLNRLFERQPRPATEPGFGSYWTVNLEAPPGTKRPRKRGVRKEAPPPEPMHYMQGRPDRSHEQRRSPYSYSGQRSEPRLRPVDAFSFHAPGVRNGRDYDYDGSVILSGSEDDELESEEEAPREPFRYDPHMNLATASAATLVNPEPMRGSLHGAFATQPYHMQVEPPHNTIHRLQNEVEHLKKQMTEAVSVSYQMGQQLKEAKEKAAHYKEMVTEARDEVRALTVELDEYKRARGLPPTAYTRPQKR</sequence>
<evidence type="ECO:0000256" key="1">
    <source>
        <dbReference type="ARBA" id="ARBA00023015"/>
    </source>
</evidence>
<keyword evidence="3" id="KW-0804">Transcription</keyword>
<keyword evidence="10" id="KW-1185">Reference proteome</keyword>
<dbReference type="Proteomes" id="UP001385951">
    <property type="component" value="Unassembled WGS sequence"/>
</dbReference>
<dbReference type="PROSITE" id="PS50039">
    <property type="entry name" value="FORK_HEAD_3"/>
    <property type="match status" value="1"/>
</dbReference>
<dbReference type="AlphaFoldDB" id="A0AAW0GWI8"/>
<dbReference type="EMBL" id="JASBNA010000002">
    <property type="protein sequence ID" value="KAK7695028.1"/>
    <property type="molecule type" value="Genomic_DNA"/>
</dbReference>
<dbReference type="SUPFAM" id="SSF46785">
    <property type="entry name" value="Winged helix' DNA-binding domain"/>
    <property type="match status" value="1"/>
</dbReference>
<evidence type="ECO:0000256" key="2">
    <source>
        <dbReference type="ARBA" id="ARBA00023125"/>
    </source>
</evidence>
<keyword evidence="1" id="KW-0805">Transcription regulation</keyword>
<dbReference type="SMART" id="SM00339">
    <property type="entry name" value="FH"/>
    <property type="match status" value="1"/>
</dbReference>
<evidence type="ECO:0000256" key="6">
    <source>
        <dbReference type="SAM" id="Coils"/>
    </source>
</evidence>
<dbReference type="GO" id="GO:0000978">
    <property type="term" value="F:RNA polymerase II cis-regulatory region sequence-specific DNA binding"/>
    <property type="evidence" value="ECO:0007669"/>
    <property type="project" value="TreeGrafter"/>
</dbReference>
<gene>
    <name evidence="9" type="ORF">QCA50_002216</name>
</gene>
<comment type="subcellular location">
    <subcellularLocation>
        <location evidence="5">Nucleus</location>
    </subcellularLocation>
</comment>
<comment type="caution">
    <text evidence="9">The sequence shown here is derived from an EMBL/GenBank/DDBJ whole genome shotgun (WGS) entry which is preliminary data.</text>
</comment>
<dbReference type="PANTHER" id="PTHR46078">
    <property type="entry name" value="FORKHEAD BOX PROTEIN J2 FAMILY MEMBER"/>
    <property type="match status" value="1"/>
</dbReference>
<evidence type="ECO:0000256" key="5">
    <source>
        <dbReference type="PROSITE-ProRule" id="PRU00089"/>
    </source>
</evidence>
<dbReference type="CDD" id="cd00059">
    <property type="entry name" value="FH_FOX"/>
    <property type="match status" value="1"/>
</dbReference>
<feature type="region of interest" description="Disordered" evidence="7">
    <location>
        <begin position="1"/>
        <end position="29"/>
    </location>
</feature>
<dbReference type="InterPro" id="IPR001766">
    <property type="entry name" value="Fork_head_dom"/>
</dbReference>
<accession>A0AAW0GWI8</accession>
<feature type="compositionally biased region" description="Basic and acidic residues" evidence="7">
    <location>
        <begin position="177"/>
        <end position="186"/>
    </location>
</feature>
<feature type="compositionally biased region" description="Low complexity" evidence="7">
    <location>
        <begin position="9"/>
        <end position="22"/>
    </location>
</feature>